<evidence type="ECO:0000256" key="9">
    <source>
        <dbReference type="ARBA" id="ARBA00033309"/>
    </source>
</evidence>
<keyword evidence="5 16" id="KW-0808">Transferase</keyword>
<feature type="domain" description="tRNA (adenine(58)-N(1))-methyltransferase catalytic subunit TRM61 C-terminal" evidence="15">
    <location>
        <begin position="110"/>
        <end position="449"/>
    </location>
</feature>
<keyword evidence="17" id="KW-1185">Reference proteome</keyword>
<dbReference type="InterPro" id="IPR014816">
    <property type="entry name" value="tRNA_MeTrfase_Gcd14"/>
</dbReference>
<name>A0A507QY04_MONPU</name>
<evidence type="ECO:0000256" key="12">
    <source>
        <dbReference type="ARBA" id="ARBA00067592"/>
    </source>
</evidence>
<evidence type="ECO:0000256" key="3">
    <source>
        <dbReference type="ARBA" id="ARBA00015963"/>
    </source>
</evidence>
<gene>
    <name evidence="16" type="primary">TRM61</name>
    <name evidence="16" type="ORF">MPDQ_006443</name>
</gene>
<dbReference type="GO" id="GO:0160107">
    <property type="term" value="F:tRNA (adenine(58)-N1)-methyltransferase activity"/>
    <property type="evidence" value="ECO:0007669"/>
    <property type="project" value="UniProtKB-EC"/>
</dbReference>
<feature type="region of interest" description="Disordered" evidence="14">
    <location>
        <begin position="359"/>
        <end position="434"/>
    </location>
</feature>
<comment type="caution">
    <text evidence="16">The sequence shown here is derived from an EMBL/GenBank/DDBJ whole genome shotgun (WGS) entry which is preliminary data.</text>
</comment>
<evidence type="ECO:0000259" key="15">
    <source>
        <dbReference type="Pfam" id="PF08704"/>
    </source>
</evidence>
<dbReference type="Pfam" id="PF08704">
    <property type="entry name" value="GCD14"/>
    <property type="match status" value="1"/>
</dbReference>
<dbReference type="EMBL" id="VIFY01000056">
    <property type="protein sequence ID" value="TQB72800.1"/>
    <property type="molecule type" value="Genomic_DNA"/>
</dbReference>
<dbReference type="InterPro" id="IPR029063">
    <property type="entry name" value="SAM-dependent_MTases_sf"/>
</dbReference>
<evidence type="ECO:0000256" key="8">
    <source>
        <dbReference type="ARBA" id="ARBA00023242"/>
    </source>
</evidence>
<evidence type="ECO:0000256" key="4">
    <source>
        <dbReference type="ARBA" id="ARBA00022603"/>
    </source>
</evidence>
<feature type="region of interest" description="Disordered" evidence="14">
    <location>
        <begin position="71"/>
        <end position="104"/>
    </location>
</feature>
<keyword evidence="4 16" id="KW-0489">Methyltransferase</keyword>
<dbReference type="PANTHER" id="PTHR12133:SF2">
    <property type="entry name" value="TRNA (ADENINE(58)-N(1))-METHYLTRANSFERASE CATALYTIC SUBUNIT TRMT61A"/>
    <property type="match status" value="1"/>
</dbReference>
<feature type="region of interest" description="Disordered" evidence="14">
    <location>
        <begin position="455"/>
        <end position="516"/>
    </location>
</feature>
<reference evidence="16 17" key="1">
    <citation type="submission" date="2019-06" db="EMBL/GenBank/DDBJ databases">
        <title>Wine fermentation using esterase from Monascus purpureus.</title>
        <authorList>
            <person name="Geng C."/>
            <person name="Zhang Y."/>
        </authorList>
    </citation>
    <scope>NUCLEOTIDE SEQUENCE [LARGE SCALE GENOMIC DNA]</scope>
    <source>
        <strain evidence="16">HQ1</strain>
    </source>
</reference>
<dbReference type="AlphaFoldDB" id="A0A507QY04"/>
<dbReference type="Gene3D" id="3.40.50.150">
    <property type="entry name" value="Vaccinia Virus protein VP39"/>
    <property type="match status" value="1"/>
</dbReference>
<organism evidence="16 17">
    <name type="scientific">Monascus purpureus</name>
    <name type="common">Red mold</name>
    <name type="synonym">Monascus anka</name>
    <dbReference type="NCBI Taxonomy" id="5098"/>
    <lineage>
        <taxon>Eukaryota</taxon>
        <taxon>Fungi</taxon>
        <taxon>Dikarya</taxon>
        <taxon>Ascomycota</taxon>
        <taxon>Pezizomycotina</taxon>
        <taxon>Eurotiomycetes</taxon>
        <taxon>Eurotiomycetidae</taxon>
        <taxon>Eurotiales</taxon>
        <taxon>Aspergillaceae</taxon>
        <taxon>Monascus</taxon>
    </lineage>
</organism>
<evidence type="ECO:0000256" key="13">
    <source>
        <dbReference type="ARBA" id="ARBA00077998"/>
    </source>
</evidence>
<protein>
    <recommendedName>
        <fullName evidence="3">tRNA (adenine(58)-N(1))-methyltransferase catalytic subunit TRM61</fullName>
        <ecNumber evidence="2">2.1.1.220</ecNumber>
    </recommendedName>
    <alternativeName>
        <fullName evidence="12">tRNA (adenine(58)-N(1))-methyltransferase catalytic subunit trm61</fullName>
    </alternativeName>
    <alternativeName>
        <fullName evidence="9 13">tRNA(m1A58)-methyltransferase subunit TRM61</fullName>
    </alternativeName>
</protein>
<accession>A0A507QY04</accession>
<dbReference type="OrthoDB" id="1925287at2759"/>
<feature type="compositionally biased region" description="Basic and acidic residues" evidence="14">
    <location>
        <begin position="486"/>
        <end position="507"/>
    </location>
</feature>
<evidence type="ECO:0000313" key="16">
    <source>
        <dbReference type="EMBL" id="TQB72800.1"/>
    </source>
</evidence>
<evidence type="ECO:0000256" key="2">
    <source>
        <dbReference type="ARBA" id="ARBA00012796"/>
    </source>
</evidence>
<feature type="compositionally biased region" description="Basic residues" evidence="14">
    <location>
        <begin position="79"/>
        <end position="88"/>
    </location>
</feature>
<feature type="compositionally biased region" description="Polar residues" evidence="14">
    <location>
        <begin position="465"/>
        <end position="479"/>
    </location>
</feature>
<sequence length="516" mass="57643">MQSPFLTPSLQSRPDSLALLQLRRDDIIPTILRTHDDEQLGYDEGKVTNTRYGSFPHSTLLNQPWGSQLAASKVDTGSRGRRPAKGQKRKADELEEGQLSPKAPVQASSGFLHLICPTPESWTASLPHRTQVVYAPDYSYILERLRVRPGSTIIEAGSGSGSFTHAAARAVFNGYPAYEPATKRRRLGKVCSFEFHQQRAGKVTEEIKQHGLDGIVQVTHRDVYNDGFLLGDPTTGASPKANAVFLDLPAPWLALKHLVRKPSSGSESPLDPLSPIHICTFSPCLEQVQRTISAMRQLGWLMISMVEVQHRRIEVKREITGLDAEGIRGAVIFPKSVDEAITKARVVEERARAFHDRFRDENYKKSAPIAKEQEEQEDKEKGTTDKNPQQDNDTETPADAALAKSRPSPQNPNPKPNRKNTTPPHKLGRLVHRSELDLKTHTSYLVFAVLPRDWSEEDELKCQQAWPSNSTETASQNAKPKSKTQMKREAKAQRDKNKQPEKEEKSAPEQTGIDEA</sequence>
<comment type="subunit">
    <text evidence="11">Heterotetramer; composed of two copies of TRM6 and two copies of TRM61.</text>
</comment>
<dbReference type="STRING" id="5098.A0A507QY04"/>
<evidence type="ECO:0000256" key="5">
    <source>
        <dbReference type="ARBA" id="ARBA00022679"/>
    </source>
</evidence>
<dbReference type="EC" id="2.1.1.220" evidence="2"/>
<evidence type="ECO:0000256" key="6">
    <source>
        <dbReference type="ARBA" id="ARBA00022691"/>
    </source>
</evidence>
<dbReference type="GO" id="GO:0005634">
    <property type="term" value="C:nucleus"/>
    <property type="evidence" value="ECO:0007669"/>
    <property type="project" value="UniProtKB-SubCell"/>
</dbReference>
<comment type="subcellular location">
    <subcellularLocation>
        <location evidence="1">Nucleus</location>
    </subcellularLocation>
</comment>
<evidence type="ECO:0000256" key="10">
    <source>
        <dbReference type="ARBA" id="ARBA00054081"/>
    </source>
</evidence>
<keyword evidence="6" id="KW-0949">S-adenosyl-L-methionine</keyword>
<evidence type="ECO:0000313" key="17">
    <source>
        <dbReference type="Proteomes" id="UP000319663"/>
    </source>
</evidence>
<dbReference type="SUPFAM" id="SSF53335">
    <property type="entry name" value="S-adenosyl-L-methionine-dependent methyltransferases"/>
    <property type="match status" value="1"/>
</dbReference>
<keyword evidence="7" id="KW-0819">tRNA processing</keyword>
<dbReference type="PROSITE" id="PS51620">
    <property type="entry name" value="SAM_TRM61"/>
    <property type="match status" value="1"/>
</dbReference>
<proteinExistence type="predicted"/>
<evidence type="ECO:0000256" key="11">
    <source>
        <dbReference type="ARBA" id="ARBA00063447"/>
    </source>
</evidence>
<evidence type="ECO:0000256" key="1">
    <source>
        <dbReference type="ARBA" id="ARBA00004123"/>
    </source>
</evidence>
<dbReference type="Proteomes" id="UP000319663">
    <property type="component" value="Unassembled WGS sequence"/>
</dbReference>
<evidence type="ECO:0000256" key="7">
    <source>
        <dbReference type="ARBA" id="ARBA00022694"/>
    </source>
</evidence>
<keyword evidence="8" id="KW-0539">Nucleus</keyword>
<dbReference type="GO" id="GO:0031515">
    <property type="term" value="C:tRNA (m1A) methyltransferase complex"/>
    <property type="evidence" value="ECO:0007669"/>
    <property type="project" value="InterPro"/>
</dbReference>
<dbReference type="Gene3D" id="3.10.330.20">
    <property type="match status" value="1"/>
</dbReference>
<dbReference type="InterPro" id="IPR049470">
    <property type="entry name" value="TRM61_C"/>
</dbReference>
<comment type="function">
    <text evidence="10">Catalytic subunit of tRNA (adenine-N(1)-)-methyltransferase, which catalyzes the formation of N(1)-methyladenine at position 58 (m1A58) in initiator methionyl-tRNA.</text>
</comment>
<dbReference type="PANTHER" id="PTHR12133">
    <property type="entry name" value="TRNA (ADENINE(58)-N(1))-METHYLTRANSFERASE"/>
    <property type="match status" value="1"/>
</dbReference>
<dbReference type="GO" id="GO:0030488">
    <property type="term" value="P:tRNA methylation"/>
    <property type="evidence" value="ECO:0007669"/>
    <property type="project" value="InterPro"/>
</dbReference>
<evidence type="ECO:0000256" key="14">
    <source>
        <dbReference type="SAM" id="MobiDB-lite"/>
    </source>
</evidence>
<dbReference type="FunFam" id="3.40.50.150:FF:000189">
    <property type="entry name" value="tRNA (adenine(58)-N(1))-methyltransferase catalytic subunit TRM61"/>
    <property type="match status" value="1"/>
</dbReference>